<sequence>MQSPKAHKIELNSDYPCPCRRRGRLTPITLTEAFGCSRCQQIFVVEEGGYVIEQLATTYPYKRSWRWTGHQWNVVHPGLGDSYLPLALGILLVLLSIWLPVALNSGTGGSIILWAIVALLLAVLPALMVWLAYRR</sequence>
<evidence type="ECO:0000313" key="3">
    <source>
        <dbReference type="Proteomes" id="UP000238634"/>
    </source>
</evidence>
<dbReference type="STRING" id="1920490.GCA_001895925_00213"/>
<keyword evidence="3" id="KW-1185">Reference proteome</keyword>
<keyword evidence="1" id="KW-0472">Membrane</keyword>
<comment type="caution">
    <text evidence="2">The sequence shown here is derived from an EMBL/GenBank/DDBJ whole genome shotgun (WGS) entry which is preliminary data.</text>
</comment>
<organism evidence="2 3">
    <name type="scientific">Phormidesmis priestleyi ULC007</name>
    <dbReference type="NCBI Taxonomy" id="1920490"/>
    <lineage>
        <taxon>Bacteria</taxon>
        <taxon>Bacillati</taxon>
        <taxon>Cyanobacteriota</taxon>
        <taxon>Cyanophyceae</taxon>
        <taxon>Leptolyngbyales</taxon>
        <taxon>Leptolyngbyaceae</taxon>
        <taxon>Phormidesmis</taxon>
    </lineage>
</organism>
<dbReference type="EMBL" id="PVWG01000009">
    <property type="protein sequence ID" value="PSB19636.1"/>
    <property type="molecule type" value="Genomic_DNA"/>
</dbReference>
<dbReference type="AlphaFoldDB" id="A0A2T1DGM9"/>
<evidence type="ECO:0000313" key="2">
    <source>
        <dbReference type="EMBL" id="PSB19636.1"/>
    </source>
</evidence>
<protein>
    <submittedName>
        <fullName evidence="2">Uncharacterized protein</fullName>
    </submittedName>
</protein>
<feature type="transmembrane region" description="Helical" evidence="1">
    <location>
        <begin position="111"/>
        <end position="133"/>
    </location>
</feature>
<evidence type="ECO:0000256" key="1">
    <source>
        <dbReference type="SAM" id="Phobius"/>
    </source>
</evidence>
<dbReference type="RefSeq" id="WP_073071790.1">
    <property type="nucleotide sequence ID" value="NZ_MPPI01000012.1"/>
</dbReference>
<reference evidence="2 3" key="1">
    <citation type="submission" date="2018-02" db="EMBL/GenBank/DDBJ databases">
        <authorList>
            <person name="Cohen D.B."/>
            <person name="Kent A.D."/>
        </authorList>
    </citation>
    <scope>NUCLEOTIDE SEQUENCE [LARGE SCALE GENOMIC DNA]</scope>
    <source>
        <strain evidence="2 3">ULC007</strain>
    </source>
</reference>
<dbReference type="OrthoDB" id="512887at2"/>
<proteinExistence type="predicted"/>
<dbReference type="Proteomes" id="UP000238634">
    <property type="component" value="Unassembled WGS sequence"/>
</dbReference>
<feature type="transmembrane region" description="Helical" evidence="1">
    <location>
        <begin position="82"/>
        <end position="99"/>
    </location>
</feature>
<gene>
    <name evidence="2" type="ORF">C7B65_10070</name>
</gene>
<keyword evidence="1" id="KW-0812">Transmembrane</keyword>
<accession>A0A2T1DGM9</accession>
<name>A0A2T1DGM9_9CYAN</name>
<reference evidence="2 3" key="2">
    <citation type="submission" date="2018-03" db="EMBL/GenBank/DDBJ databases">
        <title>The ancient ancestry and fast evolution of plastids.</title>
        <authorList>
            <person name="Moore K.R."/>
            <person name="Magnabosco C."/>
            <person name="Momper L."/>
            <person name="Gold D.A."/>
            <person name="Bosak T."/>
            <person name="Fournier G.P."/>
        </authorList>
    </citation>
    <scope>NUCLEOTIDE SEQUENCE [LARGE SCALE GENOMIC DNA]</scope>
    <source>
        <strain evidence="2 3">ULC007</strain>
    </source>
</reference>
<keyword evidence="1" id="KW-1133">Transmembrane helix</keyword>